<dbReference type="EMBL" id="BMOE01000005">
    <property type="protein sequence ID" value="GGJ75111.1"/>
    <property type="molecule type" value="Genomic_DNA"/>
</dbReference>
<protein>
    <submittedName>
        <fullName evidence="1">Uncharacterized protein</fullName>
    </submittedName>
</protein>
<reference evidence="1" key="1">
    <citation type="journal article" date="2014" name="Int. J. Syst. Evol. Microbiol.">
        <title>Complete genome sequence of Corynebacterium casei LMG S-19264T (=DSM 44701T), isolated from a smear-ripened cheese.</title>
        <authorList>
            <consortium name="US DOE Joint Genome Institute (JGI-PGF)"/>
            <person name="Walter F."/>
            <person name="Albersmeier A."/>
            <person name="Kalinowski J."/>
            <person name="Ruckert C."/>
        </authorList>
    </citation>
    <scope>NUCLEOTIDE SEQUENCE</scope>
    <source>
        <strain evidence="1">JCM 14371</strain>
    </source>
</reference>
<comment type="caution">
    <text evidence="1">The sequence shown here is derived from an EMBL/GenBank/DDBJ whole genome shotgun (WGS) entry which is preliminary data.</text>
</comment>
<evidence type="ECO:0000313" key="1">
    <source>
        <dbReference type="EMBL" id="GGJ75111.1"/>
    </source>
</evidence>
<dbReference type="AlphaFoldDB" id="A0A917PFK3"/>
<gene>
    <name evidence="1" type="ORF">GCM10008939_19260</name>
</gene>
<accession>A0A917PFK3</accession>
<proteinExistence type="predicted"/>
<dbReference type="Proteomes" id="UP000635726">
    <property type="component" value="Unassembled WGS sequence"/>
</dbReference>
<name>A0A917PFK3_9DEIO</name>
<dbReference type="RefSeq" id="WP_188962800.1">
    <property type="nucleotide sequence ID" value="NZ_BMOE01000005.1"/>
</dbReference>
<keyword evidence="2" id="KW-1185">Reference proteome</keyword>
<organism evidence="1 2">
    <name type="scientific">Deinococcus aquiradiocola</name>
    <dbReference type="NCBI Taxonomy" id="393059"/>
    <lineage>
        <taxon>Bacteria</taxon>
        <taxon>Thermotogati</taxon>
        <taxon>Deinococcota</taxon>
        <taxon>Deinococci</taxon>
        <taxon>Deinococcales</taxon>
        <taxon>Deinococcaceae</taxon>
        <taxon>Deinococcus</taxon>
    </lineage>
</organism>
<evidence type="ECO:0000313" key="2">
    <source>
        <dbReference type="Proteomes" id="UP000635726"/>
    </source>
</evidence>
<reference evidence="1" key="2">
    <citation type="submission" date="2020-09" db="EMBL/GenBank/DDBJ databases">
        <authorList>
            <person name="Sun Q."/>
            <person name="Ohkuma M."/>
        </authorList>
    </citation>
    <scope>NUCLEOTIDE SEQUENCE</scope>
    <source>
        <strain evidence="1">JCM 14371</strain>
    </source>
</reference>
<sequence length="91" mass="10026">MNEHPLQGTITDVVPLGHRLLLSVRGLGGRPALPTDAQVIQTGERLRLLDQPHSPTLWLHGEVTLLAEPHGETNWRTWTGKTLAVAEVEEP</sequence>